<name>A0A173V1P3_9FIRM</name>
<accession>A0A173V1P3</accession>
<dbReference type="EMBL" id="CYYC01000059">
    <property type="protein sequence ID" value="CUN20560.1"/>
    <property type="molecule type" value="Genomic_DNA"/>
</dbReference>
<dbReference type="InterPro" id="IPR024269">
    <property type="entry name" value="DUF3791"/>
</dbReference>
<dbReference type="RefSeq" id="WP_055183350.1">
    <property type="nucleotide sequence ID" value="NZ_CABJFJ010000005.1"/>
</dbReference>
<dbReference type="Proteomes" id="UP000095390">
    <property type="component" value="Unassembled WGS sequence"/>
</dbReference>
<evidence type="ECO:0000313" key="2">
    <source>
        <dbReference type="EMBL" id="RHC66103.1"/>
    </source>
</evidence>
<evidence type="ECO:0000313" key="1">
    <source>
        <dbReference type="EMBL" id="CUN20560.1"/>
    </source>
</evidence>
<sequence>MSKEADFLIYCMERYRYLKKLSGADVAKIFEKYDIYGYITKYFEALHTMGDNYIVQDIDDYIANVVNTNQIKA</sequence>
<dbReference type="EMBL" id="QSID01000005">
    <property type="protein sequence ID" value="RHC66103.1"/>
    <property type="molecule type" value="Genomic_DNA"/>
</dbReference>
<evidence type="ECO:0000313" key="4">
    <source>
        <dbReference type="Proteomes" id="UP000284621"/>
    </source>
</evidence>
<evidence type="ECO:0000313" key="3">
    <source>
        <dbReference type="Proteomes" id="UP000095390"/>
    </source>
</evidence>
<reference evidence="2 4" key="2">
    <citation type="submission" date="2018-08" db="EMBL/GenBank/DDBJ databases">
        <title>A genome reference for cultivated species of the human gut microbiota.</title>
        <authorList>
            <person name="Zou Y."/>
            <person name="Xue W."/>
            <person name="Luo G."/>
        </authorList>
    </citation>
    <scope>NUCLEOTIDE SEQUENCE [LARGE SCALE GENOMIC DNA]</scope>
    <source>
        <strain evidence="2 4">AM34-3LB</strain>
    </source>
</reference>
<dbReference type="OrthoDB" id="7068343at2"/>
<organism evidence="1 3">
    <name type="scientific">Anaerobutyricum hallii</name>
    <dbReference type="NCBI Taxonomy" id="39488"/>
    <lineage>
        <taxon>Bacteria</taxon>
        <taxon>Bacillati</taxon>
        <taxon>Bacillota</taxon>
        <taxon>Clostridia</taxon>
        <taxon>Lachnospirales</taxon>
        <taxon>Lachnospiraceae</taxon>
        <taxon>Anaerobutyricum</taxon>
    </lineage>
</organism>
<dbReference type="Pfam" id="PF12668">
    <property type="entry name" value="DUF3791"/>
    <property type="match status" value="1"/>
</dbReference>
<keyword evidence="4" id="KW-1185">Reference proteome</keyword>
<protein>
    <submittedName>
        <fullName evidence="2">DUF3791 domain-containing protein</fullName>
    </submittedName>
    <submittedName>
        <fullName evidence="1">Protein of uncharacterized function (DUF3791)</fullName>
    </submittedName>
</protein>
<dbReference type="AlphaFoldDB" id="A0A173V1P3"/>
<reference evidence="1 3" key="1">
    <citation type="submission" date="2015-09" db="EMBL/GenBank/DDBJ databases">
        <authorList>
            <consortium name="Pathogen Informatics"/>
        </authorList>
    </citation>
    <scope>NUCLEOTIDE SEQUENCE [LARGE SCALE GENOMIC DNA]</scope>
    <source>
        <strain evidence="1 3">2789STDY5834966</strain>
    </source>
</reference>
<proteinExistence type="predicted"/>
<dbReference type="Proteomes" id="UP000284621">
    <property type="component" value="Unassembled WGS sequence"/>
</dbReference>
<gene>
    <name evidence="2" type="ORF">DW833_05480</name>
    <name evidence="1" type="ORF">ERS852578_02879</name>
</gene>